<comment type="caution">
    <text evidence="5">The sequence shown here is derived from an EMBL/GenBank/DDBJ whole genome shotgun (WGS) entry which is preliminary data.</text>
</comment>
<protein>
    <submittedName>
        <fullName evidence="5">Uncharacterized protein</fullName>
    </submittedName>
</protein>
<evidence type="ECO:0000313" key="5">
    <source>
        <dbReference type="EMBL" id="CAF4364679.1"/>
    </source>
</evidence>
<evidence type="ECO:0000256" key="2">
    <source>
        <dbReference type="ARBA" id="ARBA00022737"/>
    </source>
</evidence>
<dbReference type="Gene3D" id="3.80.10.10">
    <property type="entry name" value="Ribonuclease Inhibitor"/>
    <property type="match status" value="1"/>
</dbReference>
<feature type="compositionally biased region" description="Polar residues" evidence="3">
    <location>
        <begin position="363"/>
        <end position="380"/>
    </location>
</feature>
<dbReference type="PROSITE" id="PS51450">
    <property type="entry name" value="LRR"/>
    <property type="match status" value="1"/>
</dbReference>
<feature type="region of interest" description="Disordered" evidence="3">
    <location>
        <begin position="360"/>
        <end position="386"/>
    </location>
</feature>
<dbReference type="Proteomes" id="UP000682733">
    <property type="component" value="Unassembled WGS sequence"/>
</dbReference>
<dbReference type="EMBL" id="CAJNOK010043630">
    <property type="protein sequence ID" value="CAF1570406.1"/>
    <property type="molecule type" value="Genomic_DNA"/>
</dbReference>
<proteinExistence type="predicted"/>
<reference evidence="5" key="1">
    <citation type="submission" date="2021-02" db="EMBL/GenBank/DDBJ databases">
        <authorList>
            <person name="Nowell W R."/>
        </authorList>
    </citation>
    <scope>NUCLEOTIDE SEQUENCE</scope>
</reference>
<sequence length="491" mass="56882">VIDELEYCPLLCNLQAQSNAIIQFPTFQNSVLLTELNLSSNSISSSIERNDIWLPFLKNFYLSNNNLNDLPSSTNCVPQLRYFDVAFNQISDVELLKTFLQNSQLSKINLKQNPVLYDQINIDQYQMDHDLTYLLRINNNTTKMDSIVDNVEQLYICQNCFQSLLSSEQTVNRLKLIEIYLRFLSDMNVFLIDIRQSIEKLSFNMLDNFSSRLNLFVNQIKDELQQFKQICHEQQVSNESKSLKKSPETVSNLEKITHEEVIVKSKEVFQEPSVLFVKPIIDKERLVIQIQSLWRGYHVRDKIKNNLAAIRIQSTWKGYSLRKRLSLARQMLSCNNENYTEVDLKEFDFDEAAFDAKLRPRTPSASLSKNTIHHATTSSKPPLPPLQQVRHAWRSTTSPVGSSKLVDESIKQNNNRDYYNDEMNLQSSRSSASSFAATLELGGTNNKQKTLQDEWGIQNRDTTALMLKRAEKMKYGVERKQKLQKMGMLME</sequence>
<evidence type="ECO:0000313" key="4">
    <source>
        <dbReference type="EMBL" id="CAF1570406.1"/>
    </source>
</evidence>
<name>A0A8S2VDN4_9BILA</name>
<dbReference type="CDD" id="cd23767">
    <property type="entry name" value="IQCD"/>
    <property type="match status" value="1"/>
</dbReference>
<feature type="non-terminal residue" evidence="5">
    <location>
        <position position="1"/>
    </location>
</feature>
<dbReference type="Gene3D" id="1.20.5.190">
    <property type="match status" value="1"/>
</dbReference>
<dbReference type="PANTHER" id="PTHR15454">
    <property type="entry name" value="NISCHARIN RELATED"/>
    <property type="match status" value="1"/>
</dbReference>
<dbReference type="Pfam" id="PF00612">
    <property type="entry name" value="IQ"/>
    <property type="match status" value="2"/>
</dbReference>
<dbReference type="Proteomes" id="UP000677228">
    <property type="component" value="Unassembled WGS sequence"/>
</dbReference>
<keyword evidence="2" id="KW-0677">Repeat</keyword>
<dbReference type="PROSITE" id="PS50096">
    <property type="entry name" value="IQ"/>
    <property type="match status" value="2"/>
</dbReference>
<accession>A0A8S2VDN4</accession>
<dbReference type="InterPro" id="IPR001611">
    <property type="entry name" value="Leu-rich_rpt"/>
</dbReference>
<keyword evidence="1" id="KW-0433">Leucine-rich repeat</keyword>
<evidence type="ECO:0000256" key="1">
    <source>
        <dbReference type="ARBA" id="ARBA00022614"/>
    </source>
</evidence>
<dbReference type="SUPFAM" id="SSF52058">
    <property type="entry name" value="L domain-like"/>
    <property type="match status" value="1"/>
</dbReference>
<dbReference type="PANTHER" id="PTHR15454:SF56">
    <property type="entry name" value="PROTEIN PHOSPHATASE 1 REGULATORY SUBUNIT 7-RELATED"/>
    <property type="match status" value="1"/>
</dbReference>
<dbReference type="EMBL" id="CAJOBA010066405">
    <property type="protein sequence ID" value="CAF4364679.1"/>
    <property type="molecule type" value="Genomic_DNA"/>
</dbReference>
<dbReference type="SMART" id="SM00015">
    <property type="entry name" value="IQ"/>
    <property type="match status" value="2"/>
</dbReference>
<evidence type="ECO:0000256" key="3">
    <source>
        <dbReference type="SAM" id="MobiDB-lite"/>
    </source>
</evidence>
<dbReference type="InterPro" id="IPR032675">
    <property type="entry name" value="LRR_dom_sf"/>
</dbReference>
<evidence type="ECO:0000313" key="6">
    <source>
        <dbReference type="Proteomes" id="UP000682733"/>
    </source>
</evidence>
<dbReference type="GO" id="GO:0005737">
    <property type="term" value="C:cytoplasm"/>
    <property type="evidence" value="ECO:0007669"/>
    <property type="project" value="TreeGrafter"/>
</dbReference>
<organism evidence="5 6">
    <name type="scientific">Didymodactylos carnosus</name>
    <dbReference type="NCBI Taxonomy" id="1234261"/>
    <lineage>
        <taxon>Eukaryota</taxon>
        <taxon>Metazoa</taxon>
        <taxon>Spiralia</taxon>
        <taxon>Gnathifera</taxon>
        <taxon>Rotifera</taxon>
        <taxon>Eurotatoria</taxon>
        <taxon>Bdelloidea</taxon>
        <taxon>Philodinida</taxon>
        <taxon>Philodinidae</taxon>
        <taxon>Didymodactylos</taxon>
    </lineage>
</organism>
<gene>
    <name evidence="4" type="ORF">OVA965_LOCUS40328</name>
    <name evidence="5" type="ORF">TMI583_LOCUS41742</name>
</gene>
<dbReference type="AlphaFoldDB" id="A0A8S2VDN4"/>
<dbReference type="InterPro" id="IPR000048">
    <property type="entry name" value="IQ_motif_EF-hand-BS"/>
</dbReference>